<evidence type="ECO:0000256" key="3">
    <source>
        <dbReference type="ARBA" id="ARBA00022741"/>
    </source>
</evidence>
<dbReference type="GO" id="GO:0055085">
    <property type="term" value="P:transmembrane transport"/>
    <property type="evidence" value="ECO:0007669"/>
    <property type="project" value="UniProtKB-ARBA"/>
</dbReference>
<evidence type="ECO:0000256" key="2">
    <source>
        <dbReference type="ARBA" id="ARBA00022448"/>
    </source>
</evidence>
<evidence type="ECO:0000313" key="7">
    <source>
        <dbReference type="EMBL" id="ADB51368.1"/>
    </source>
</evidence>
<feature type="domain" description="ABC transporter" evidence="6">
    <location>
        <begin position="32"/>
        <end position="271"/>
    </location>
</feature>
<dbReference type="GO" id="GO:0005524">
    <property type="term" value="F:ATP binding"/>
    <property type="evidence" value="ECO:0007669"/>
    <property type="project" value="UniProtKB-KW"/>
</dbReference>
<dbReference type="GO" id="GO:0015833">
    <property type="term" value="P:peptide transport"/>
    <property type="evidence" value="ECO:0007669"/>
    <property type="project" value="InterPro"/>
</dbReference>
<evidence type="ECO:0000256" key="1">
    <source>
        <dbReference type="ARBA" id="ARBA00005417"/>
    </source>
</evidence>
<dbReference type="PROSITE" id="PS00211">
    <property type="entry name" value="ABC_TRANSPORTER_1"/>
    <property type="match status" value="1"/>
</dbReference>
<protein>
    <submittedName>
        <fullName evidence="7">Oligopeptide/dipeptide ABC transporter, ATPase subunit</fullName>
    </submittedName>
</protein>
<dbReference type="PROSITE" id="PS50893">
    <property type="entry name" value="ABC_TRANSPORTER_2"/>
    <property type="match status" value="1"/>
</dbReference>
<accession>D3FBV3</accession>
<dbReference type="HOGENOM" id="CLU_000604_1_23_11"/>
<dbReference type="InterPro" id="IPR050319">
    <property type="entry name" value="ABC_transp_ATP-bind"/>
</dbReference>
<dbReference type="EMBL" id="CP001854">
    <property type="protein sequence ID" value="ADB51368.1"/>
    <property type="molecule type" value="Genomic_DNA"/>
</dbReference>
<dbReference type="PANTHER" id="PTHR43776">
    <property type="entry name" value="TRANSPORT ATP-BINDING PROTEIN"/>
    <property type="match status" value="1"/>
</dbReference>
<reference evidence="8" key="2">
    <citation type="submission" date="2010-01" db="EMBL/GenBank/DDBJ databases">
        <title>The complete genome of Conexibacter woesei DSM 14684.</title>
        <authorList>
            <consortium name="US DOE Joint Genome Institute (JGI-PGF)"/>
            <person name="Lucas S."/>
            <person name="Copeland A."/>
            <person name="Lapidus A."/>
            <person name="Glavina del Rio T."/>
            <person name="Dalin E."/>
            <person name="Tice H."/>
            <person name="Bruce D."/>
            <person name="Goodwin L."/>
            <person name="Pitluck S."/>
            <person name="Kyrpides N."/>
            <person name="Mavromatis K."/>
            <person name="Ivanova N."/>
            <person name="Mikhailova N."/>
            <person name="Chertkov O."/>
            <person name="Brettin T."/>
            <person name="Detter J.C."/>
            <person name="Han C."/>
            <person name="Larimer F."/>
            <person name="Land M."/>
            <person name="Hauser L."/>
            <person name="Markowitz V."/>
            <person name="Cheng J.-F."/>
            <person name="Hugenholtz P."/>
            <person name="Woyke T."/>
            <person name="Wu D."/>
            <person name="Pukall R."/>
            <person name="Steenblock K."/>
            <person name="Schneider S."/>
            <person name="Klenk H.-P."/>
            <person name="Eisen J.A."/>
        </authorList>
    </citation>
    <scope>NUCLEOTIDE SEQUENCE [LARGE SCALE GENOMIC DNA]</scope>
    <source>
        <strain evidence="8">DSM 14684 / CIP 108061 / JCM 11494 / NBRC 100937 / ID131577</strain>
    </source>
</reference>
<keyword evidence="2" id="KW-0813">Transport</keyword>
<dbReference type="RefSeq" id="WP_012934419.1">
    <property type="nucleotide sequence ID" value="NC_013739.1"/>
</dbReference>
<dbReference type="GO" id="GO:0016887">
    <property type="term" value="F:ATP hydrolysis activity"/>
    <property type="evidence" value="ECO:0007669"/>
    <property type="project" value="InterPro"/>
</dbReference>
<dbReference type="InterPro" id="IPR003439">
    <property type="entry name" value="ABC_transporter-like_ATP-bd"/>
</dbReference>
<keyword evidence="8" id="KW-1185">Reference proteome</keyword>
<dbReference type="FunFam" id="3.40.50.300:FF:000016">
    <property type="entry name" value="Oligopeptide ABC transporter ATP-binding component"/>
    <property type="match status" value="1"/>
</dbReference>
<feature type="region of interest" description="Disordered" evidence="5">
    <location>
        <begin position="329"/>
        <end position="368"/>
    </location>
</feature>
<dbReference type="SUPFAM" id="SSF52540">
    <property type="entry name" value="P-loop containing nucleoside triphosphate hydrolases"/>
    <property type="match status" value="1"/>
</dbReference>
<dbReference type="Gene3D" id="3.40.50.300">
    <property type="entry name" value="P-loop containing nucleotide triphosphate hydrolases"/>
    <property type="match status" value="1"/>
</dbReference>
<dbReference type="CDD" id="cd03257">
    <property type="entry name" value="ABC_NikE_OppD_transporters"/>
    <property type="match status" value="1"/>
</dbReference>
<evidence type="ECO:0000256" key="4">
    <source>
        <dbReference type="ARBA" id="ARBA00022840"/>
    </source>
</evidence>
<dbReference type="eggNOG" id="COG4608">
    <property type="taxonomic scope" value="Bacteria"/>
</dbReference>
<evidence type="ECO:0000259" key="6">
    <source>
        <dbReference type="PROSITE" id="PS50893"/>
    </source>
</evidence>
<dbReference type="STRING" id="469383.Cwoe_2949"/>
<dbReference type="InterPro" id="IPR013563">
    <property type="entry name" value="Oligopep_ABC_C"/>
</dbReference>
<name>D3FBV3_CONWI</name>
<keyword evidence="4" id="KW-0067">ATP-binding</keyword>
<gene>
    <name evidence="7" type="ordered locus">Cwoe_2949</name>
</gene>
<comment type="similarity">
    <text evidence="1">Belongs to the ABC transporter superfamily.</text>
</comment>
<dbReference type="Pfam" id="PF00005">
    <property type="entry name" value="ABC_tran"/>
    <property type="match status" value="1"/>
</dbReference>
<proteinExistence type="inferred from homology"/>
<dbReference type="SMART" id="SM00382">
    <property type="entry name" value="AAA"/>
    <property type="match status" value="1"/>
</dbReference>
<organism evidence="7 8">
    <name type="scientific">Conexibacter woesei (strain DSM 14684 / CCUG 47730 / CIP 108061 / JCM 11494 / NBRC 100937 / ID131577)</name>
    <dbReference type="NCBI Taxonomy" id="469383"/>
    <lineage>
        <taxon>Bacteria</taxon>
        <taxon>Bacillati</taxon>
        <taxon>Actinomycetota</taxon>
        <taxon>Thermoleophilia</taxon>
        <taxon>Solirubrobacterales</taxon>
        <taxon>Conexibacteraceae</taxon>
        <taxon>Conexibacter</taxon>
    </lineage>
</organism>
<dbReference type="Pfam" id="PF08352">
    <property type="entry name" value="oligo_HPY"/>
    <property type="match status" value="1"/>
</dbReference>
<reference evidence="7 8" key="1">
    <citation type="journal article" date="2010" name="Stand. Genomic Sci.">
        <title>Complete genome sequence of Conexibacter woesei type strain (ID131577).</title>
        <authorList>
            <person name="Pukall R."/>
            <person name="Lapidus A."/>
            <person name="Glavina Del Rio T."/>
            <person name="Copeland A."/>
            <person name="Tice H."/>
            <person name="Cheng J.-F."/>
            <person name="Lucas S."/>
            <person name="Chen F."/>
            <person name="Nolan M."/>
            <person name="Bruce D."/>
            <person name="Goodwin L."/>
            <person name="Pitluck S."/>
            <person name="Mavromatis K."/>
            <person name="Ivanova N."/>
            <person name="Ovchinnikova G."/>
            <person name="Pati A."/>
            <person name="Chen A."/>
            <person name="Palaniappan K."/>
            <person name="Land M."/>
            <person name="Hauser L."/>
            <person name="Chang Y.-J."/>
            <person name="Jeffries C.D."/>
            <person name="Chain P."/>
            <person name="Meincke L."/>
            <person name="Sims D."/>
            <person name="Brettin T."/>
            <person name="Detter J.C."/>
            <person name="Rohde M."/>
            <person name="Goeker M."/>
            <person name="Bristow J."/>
            <person name="Eisen J.A."/>
            <person name="Markowitz V."/>
            <person name="Kyrpides N.C."/>
            <person name="Klenk H.-P."/>
            <person name="Hugenholtz P."/>
        </authorList>
    </citation>
    <scope>NUCLEOTIDE SEQUENCE [LARGE SCALE GENOMIC DNA]</scope>
    <source>
        <strain evidence="8">DSM 14684 / CIP 108061 / JCM 11494 / NBRC 100937 / ID131577</strain>
    </source>
</reference>
<dbReference type="InterPro" id="IPR017871">
    <property type="entry name" value="ABC_transporter-like_CS"/>
</dbReference>
<evidence type="ECO:0000256" key="5">
    <source>
        <dbReference type="SAM" id="MobiDB-lite"/>
    </source>
</evidence>
<dbReference type="PANTHER" id="PTHR43776:SF7">
    <property type="entry name" value="D,D-DIPEPTIDE TRANSPORT ATP-BINDING PROTEIN DDPF-RELATED"/>
    <property type="match status" value="1"/>
</dbReference>
<sequence>MSALDAAGVHAEDGAGGAPLLSVEQLRVWFPIRGGVLRRPVGWIRAVDDVSFTLARGETLGLVGESGSGKSTVGRAIVRVNEPQEGAIRLDGDDALGKPERDLRGYRRRVQMVFQDPYASLDPRQTVRQAIGEPLRVHGLARGAALDARVGELLDVVGLDRSFAARYPHEFSGGQRQRIGIARALAVEPDVIVADEPISALDVSIQAQVINLLADLQARLGIAYLFIAHDLAVVRHLADRVAVMYLGRVVELASAEELYANPLHPYTRALLSAVPVPDARQERARRRTILRGDVPSPANPPRGCAFHTRCPLREQLGNPARCAEERPGLDAAPGVGAPPAPAASPHRVACHFADAEAPAPVTEKERST</sequence>
<dbReference type="KEGG" id="cwo:Cwoe_2949"/>
<dbReference type="InterPro" id="IPR003593">
    <property type="entry name" value="AAA+_ATPase"/>
</dbReference>
<dbReference type="Proteomes" id="UP000008229">
    <property type="component" value="Chromosome"/>
</dbReference>
<dbReference type="NCBIfam" id="TIGR01727">
    <property type="entry name" value="oligo_HPY"/>
    <property type="match status" value="1"/>
</dbReference>
<evidence type="ECO:0000313" key="8">
    <source>
        <dbReference type="Proteomes" id="UP000008229"/>
    </source>
</evidence>
<dbReference type="InterPro" id="IPR027417">
    <property type="entry name" value="P-loop_NTPase"/>
</dbReference>
<keyword evidence="3" id="KW-0547">Nucleotide-binding</keyword>
<dbReference type="OrthoDB" id="5357528at2"/>
<dbReference type="AlphaFoldDB" id="D3FBV3"/>